<dbReference type="SMART" id="SM00175">
    <property type="entry name" value="RAB"/>
    <property type="match status" value="1"/>
</dbReference>
<evidence type="ECO:0000256" key="8">
    <source>
        <dbReference type="ARBA" id="ARBA00022842"/>
    </source>
</evidence>
<keyword evidence="13" id="KW-0449">Lipoprotein</keyword>
<comment type="catalytic activity">
    <reaction evidence="16">
        <text>GTP + H2O = GDP + phosphate + H(+)</text>
        <dbReference type="Rhea" id="RHEA:19669"/>
        <dbReference type="ChEBI" id="CHEBI:15377"/>
        <dbReference type="ChEBI" id="CHEBI:15378"/>
        <dbReference type="ChEBI" id="CHEBI:37565"/>
        <dbReference type="ChEBI" id="CHEBI:43474"/>
        <dbReference type="ChEBI" id="CHEBI:58189"/>
        <dbReference type="EC" id="3.6.5.2"/>
    </reaction>
    <physiologicalReaction direction="left-to-right" evidence="16">
        <dbReference type="Rhea" id="RHEA:19670"/>
    </physiologicalReaction>
</comment>
<protein>
    <recommendedName>
        <fullName evidence="18">Ras-related protein Rab-36</fullName>
        <ecNumber evidence="3">3.6.5.2</ecNumber>
    </recommendedName>
</protein>
<proteinExistence type="inferred from homology"/>
<comment type="subcellular location">
    <subcellularLocation>
        <location evidence="15">Golgi apparatus membrane</location>
        <topology evidence="15">Lipid-anchor</topology>
    </subcellularLocation>
</comment>
<comment type="caution">
    <text evidence="19">The sequence shown here is derived from an EMBL/GenBank/DDBJ whole genome shotgun (WGS) entry which is preliminary data.</text>
</comment>
<evidence type="ECO:0000256" key="15">
    <source>
        <dbReference type="ARBA" id="ARBA00037794"/>
    </source>
</evidence>
<keyword evidence="11" id="KW-0342">GTP-binding</keyword>
<evidence type="ECO:0000256" key="3">
    <source>
        <dbReference type="ARBA" id="ARBA00011984"/>
    </source>
</evidence>
<evidence type="ECO:0000256" key="7">
    <source>
        <dbReference type="ARBA" id="ARBA00022801"/>
    </source>
</evidence>
<dbReference type="GO" id="GO:0000139">
    <property type="term" value="C:Golgi membrane"/>
    <property type="evidence" value="ECO:0007669"/>
    <property type="project" value="UniProtKB-SubCell"/>
</dbReference>
<comment type="similarity">
    <text evidence="2">Belongs to the small GTPase superfamily. Rab family.</text>
</comment>
<keyword evidence="10" id="KW-0333">Golgi apparatus</keyword>
<keyword evidence="7" id="KW-0378">Hydrolase</keyword>
<comment type="function">
    <text evidence="17">The small GTPases Rab are key regulators of intracellular membrane trafficking, from the formation of transport vesicles to their fusion with membranes. Rabs cycle between an inactive GDP-bound form and an active GTP-bound form that is able to recruit to membranes different sets of downstream effectors directly responsible for vesicle formation, movement, tethering and fusion.</text>
</comment>
<evidence type="ECO:0000256" key="5">
    <source>
        <dbReference type="ARBA" id="ARBA00022723"/>
    </source>
</evidence>
<sequence length="260" mass="29546">MLNDVTPKNRQLTNFVKPYEIFSTPYYKLDFSEITKTFCESRNCKADSTSSLRVCKVIIVGDVSVGKTSIVNRFCRKMFDTSYKATIGVDFEMERFSILGIPYNLQIWDTAGQERFRSIAQSYYRNSHVFIAVVIIVFDLSKPDTLLNTRKWFFDAMNTCGDMLPYVFVVGTKKDLLGGFAYKTAELNAVNVAKSLNAEYWPVSSKNGENIDLLFARIAALTFDDCIKNEKARSRPITISNDIVSFKGRKGVYNSKCVNC</sequence>
<dbReference type="SUPFAM" id="SSF52540">
    <property type="entry name" value="P-loop containing nucleoside triphosphate hydrolases"/>
    <property type="match status" value="1"/>
</dbReference>
<name>A0AAW1V2Z0_9CUCU</name>
<dbReference type="Pfam" id="PF00071">
    <property type="entry name" value="Ras"/>
    <property type="match status" value="1"/>
</dbReference>
<organism evidence="19 20">
    <name type="scientific">Henosepilachna vigintioctopunctata</name>
    <dbReference type="NCBI Taxonomy" id="420089"/>
    <lineage>
        <taxon>Eukaryota</taxon>
        <taxon>Metazoa</taxon>
        <taxon>Ecdysozoa</taxon>
        <taxon>Arthropoda</taxon>
        <taxon>Hexapoda</taxon>
        <taxon>Insecta</taxon>
        <taxon>Pterygota</taxon>
        <taxon>Neoptera</taxon>
        <taxon>Endopterygota</taxon>
        <taxon>Coleoptera</taxon>
        <taxon>Polyphaga</taxon>
        <taxon>Cucujiformia</taxon>
        <taxon>Coccinelloidea</taxon>
        <taxon>Coccinellidae</taxon>
        <taxon>Epilachninae</taxon>
        <taxon>Epilachnini</taxon>
        <taxon>Henosepilachna</taxon>
    </lineage>
</organism>
<keyword evidence="8" id="KW-0460">Magnesium</keyword>
<dbReference type="InterPro" id="IPR001806">
    <property type="entry name" value="Small_GTPase"/>
</dbReference>
<dbReference type="PANTHER" id="PTHR47977">
    <property type="entry name" value="RAS-RELATED PROTEIN RAB"/>
    <property type="match status" value="1"/>
</dbReference>
<keyword evidence="5" id="KW-0479">Metal-binding</keyword>
<dbReference type="Gene3D" id="3.40.50.300">
    <property type="entry name" value="P-loop containing nucleotide triphosphate hydrolases"/>
    <property type="match status" value="1"/>
</dbReference>
<evidence type="ECO:0000256" key="13">
    <source>
        <dbReference type="ARBA" id="ARBA00023288"/>
    </source>
</evidence>
<dbReference type="GO" id="GO:0046872">
    <property type="term" value="F:metal ion binding"/>
    <property type="evidence" value="ECO:0007669"/>
    <property type="project" value="UniProtKB-KW"/>
</dbReference>
<keyword evidence="14" id="KW-0636">Prenylation</keyword>
<dbReference type="SMART" id="SM00176">
    <property type="entry name" value="RAN"/>
    <property type="match status" value="1"/>
</dbReference>
<dbReference type="InterPro" id="IPR050227">
    <property type="entry name" value="Rab"/>
</dbReference>
<dbReference type="FunFam" id="3.40.50.300:FF:000707">
    <property type="entry name" value="RAB36, member RAS oncogene family"/>
    <property type="match status" value="1"/>
</dbReference>
<evidence type="ECO:0000313" key="19">
    <source>
        <dbReference type="EMBL" id="KAK9889639.1"/>
    </source>
</evidence>
<evidence type="ECO:0000256" key="18">
    <source>
        <dbReference type="ARBA" id="ARBA00067830"/>
    </source>
</evidence>
<gene>
    <name evidence="19" type="ORF">WA026_007016</name>
</gene>
<dbReference type="GO" id="GO:0015031">
    <property type="term" value="P:protein transport"/>
    <property type="evidence" value="ECO:0007669"/>
    <property type="project" value="UniProtKB-KW"/>
</dbReference>
<evidence type="ECO:0000256" key="14">
    <source>
        <dbReference type="ARBA" id="ARBA00023289"/>
    </source>
</evidence>
<evidence type="ECO:0000256" key="11">
    <source>
        <dbReference type="ARBA" id="ARBA00023134"/>
    </source>
</evidence>
<dbReference type="PROSITE" id="PS51419">
    <property type="entry name" value="RAB"/>
    <property type="match status" value="1"/>
</dbReference>
<comment type="cofactor">
    <cofactor evidence="1">
        <name>Mg(2+)</name>
        <dbReference type="ChEBI" id="CHEBI:18420"/>
    </cofactor>
</comment>
<evidence type="ECO:0000256" key="16">
    <source>
        <dbReference type="ARBA" id="ARBA00047660"/>
    </source>
</evidence>
<keyword evidence="4" id="KW-0813">Transport</keyword>
<evidence type="ECO:0000256" key="1">
    <source>
        <dbReference type="ARBA" id="ARBA00001946"/>
    </source>
</evidence>
<reference evidence="19 20" key="1">
    <citation type="submission" date="2023-03" db="EMBL/GenBank/DDBJ databases">
        <title>Genome insight into feeding habits of ladybird beetles.</title>
        <authorList>
            <person name="Li H.-S."/>
            <person name="Huang Y.-H."/>
            <person name="Pang H."/>
        </authorList>
    </citation>
    <scope>NUCLEOTIDE SEQUENCE [LARGE SCALE GENOMIC DNA]</scope>
    <source>
        <strain evidence="19">SYSU_2023b</strain>
        <tissue evidence="19">Whole body</tissue>
    </source>
</reference>
<dbReference type="PROSITE" id="PS51420">
    <property type="entry name" value="RHO"/>
    <property type="match status" value="1"/>
</dbReference>
<dbReference type="EMBL" id="JARQZJ010000123">
    <property type="protein sequence ID" value="KAK9889639.1"/>
    <property type="molecule type" value="Genomic_DNA"/>
</dbReference>
<dbReference type="InterPro" id="IPR005225">
    <property type="entry name" value="Small_GTP-bd"/>
</dbReference>
<dbReference type="PRINTS" id="PR00449">
    <property type="entry name" value="RASTRNSFRMNG"/>
</dbReference>
<dbReference type="GO" id="GO:0003925">
    <property type="term" value="F:G protein activity"/>
    <property type="evidence" value="ECO:0007669"/>
    <property type="project" value="UniProtKB-EC"/>
</dbReference>
<evidence type="ECO:0000256" key="10">
    <source>
        <dbReference type="ARBA" id="ARBA00023034"/>
    </source>
</evidence>
<dbReference type="InterPro" id="IPR027417">
    <property type="entry name" value="P-loop_NTPase"/>
</dbReference>
<dbReference type="AlphaFoldDB" id="A0AAW1V2Z0"/>
<evidence type="ECO:0000256" key="17">
    <source>
        <dbReference type="ARBA" id="ARBA00058763"/>
    </source>
</evidence>
<dbReference type="SMART" id="SM00173">
    <property type="entry name" value="RAS"/>
    <property type="match status" value="1"/>
</dbReference>
<accession>A0AAW1V2Z0</accession>
<dbReference type="GO" id="GO:0005525">
    <property type="term" value="F:GTP binding"/>
    <property type="evidence" value="ECO:0007669"/>
    <property type="project" value="UniProtKB-KW"/>
</dbReference>
<keyword evidence="20" id="KW-1185">Reference proteome</keyword>
<keyword evidence="12" id="KW-0472">Membrane</keyword>
<evidence type="ECO:0000256" key="2">
    <source>
        <dbReference type="ARBA" id="ARBA00006270"/>
    </source>
</evidence>
<dbReference type="NCBIfam" id="TIGR00231">
    <property type="entry name" value="small_GTP"/>
    <property type="match status" value="1"/>
</dbReference>
<dbReference type="EC" id="3.6.5.2" evidence="3"/>
<evidence type="ECO:0000256" key="12">
    <source>
        <dbReference type="ARBA" id="ARBA00023136"/>
    </source>
</evidence>
<evidence type="ECO:0000256" key="4">
    <source>
        <dbReference type="ARBA" id="ARBA00022448"/>
    </source>
</evidence>
<keyword evidence="9" id="KW-0653">Protein transport</keyword>
<keyword evidence="6" id="KW-0547">Nucleotide-binding</keyword>
<evidence type="ECO:0000256" key="6">
    <source>
        <dbReference type="ARBA" id="ARBA00022741"/>
    </source>
</evidence>
<evidence type="ECO:0000313" key="20">
    <source>
        <dbReference type="Proteomes" id="UP001431783"/>
    </source>
</evidence>
<dbReference type="SMART" id="SM00174">
    <property type="entry name" value="RHO"/>
    <property type="match status" value="1"/>
</dbReference>
<dbReference type="Proteomes" id="UP001431783">
    <property type="component" value="Unassembled WGS sequence"/>
</dbReference>
<evidence type="ECO:0000256" key="9">
    <source>
        <dbReference type="ARBA" id="ARBA00022927"/>
    </source>
</evidence>